<comment type="caution">
    <text evidence="11">The sequence shown here is derived from an EMBL/GenBank/DDBJ whole genome shotgun (WGS) entry which is preliminary data.</text>
</comment>
<reference evidence="11" key="2">
    <citation type="journal article" date="2021" name="PeerJ">
        <title>Extensive microbial diversity within the chicken gut microbiome revealed by metagenomics and culture.</title>
        <authorList>
            <person name="Gilroy R."/>
            <person name="Ravi A."/>
            <person name="Getino M."/>
            <person name="Pursley I."/>
            <person name="Horton D.L."/>
            <person name="Alikhan N.F."/>
            <person name="Baker D."/>
            <person name="Gharbi K."/>
            <person name="Hall N."/>
            <person name="Watson M."/>
            <person name="Adriaenssens E.M."/>
            <person name="Foster-Nyarko E."/>
            <person name="Jarju S."/>
            <person name="Secka A."/>
            <person name="Antonio M."/>
            <person name="Oren A."/>
            <person name="Chaudhuri R.R."/>
            <person name="La Ragione R."/>
            <person name="Hildebrand F."/>
            <person name="Pallen M.J."/>
        </authorList>
    </citation>
    <scope>NUCLEOTIDE SEQUENCE</scope>
    <source>
        <strain evidence="11">CHK121-14286</strain>
    </source>
</reference>
<dbReference type="GO" id="GO:0017101">
    <property type="term" value="C:aminoacyl-tRNA synthetase multienzyme complex"/>
    <property type="evidence" value="ECO:0007669"/>
    <property type="project" value="TreeGrafter"/>
</dbReference>
<dbReference type="GO" id="GO:0003723">
    <property type="term" value="F:RNA binding"/>
    <property type="evidence" value="ECO:0007669"/>
    <property type="project" value="TreeGrafter"/>
</dbReference>
<dbReference type="PRINTS" id="PR01042">
    <property type="entry name" value="TRNASYNTHASP"/>
</dbReference>
<proteinExistence type="inferred from homology"/>
<dbReference type="Proteomes" id="UP000824200">
    <property type="component" value="Unassembled WGS sequence"/>
</dbReference>
<keyword evidence="8 9" id="KW-0030">Aminoacyl-tRNA synthetase</keyword>
<dbReference type="GO" id="GO:0005524">
    <property type="term" value="F:ATP binding"/>
    <property type="evidence" value="ECO:0007669"/>
    <property type="project" value="UniProtKB-UniRule"/>
</dbReference>
<dbReference type="GO" id="GO:0005829">
    <property type="term" value="C:cytosol"/>
    <property type="evidence" value="ECO:0007669"/>
    <property type="project" value="TreeGrafter"/>
</dbReference>
<name>A0A9D1E510_9BACT</name>
<feature type="binding site" evidence="9">
    <location>
        <position position="362"/>
    </location>
    <ligand>
        <name>L-aspartate</name>
        <dbReference type="ChEBI" id="CHEBI:29991"/>
    </ligand>
</feature>
<dbReference type="PANTHER" id="PTHR43450">
    <property type="entry name" value="ASPARTYL-TRNA SYNTHETASE"/>
    <property type="match status" value="1"/>
</dbReference>
<comment type="caution">
    <text evidence="9">Lacks conserved residue(s) required for the propagation of feature annotation.</text>
</comment>
<keyword evidence="6 9" id="KW-0067">ATP-binding</keyword>
<evidence type="ECO:0000256" key="1">
    <source>
        <dbReference type="ARBA" id="ARBA00004496"/>
    </source>
</evidence>
<sequence length="432" mass="50164">MKRTYIKDLTEGQCKIKGMVETIRDKKIMFIVIRDVTGAVQVTIEKDKCPEVYAEAKKLTPHSFVSVEGECVFSTYVRNGGKEIYPTALEIMSIADVLPIQADSGQDLRMDYRWIDLRDEKKLFMFKIQTAFEKYAVEFFNKNNFIEIHTPKITALSSEGGSEVFELKDYFGQKACLTQSPQLYKQMSMMAGFDKTFEIGEYFRANPSFTSRHDTEFTGIDVEISYIESHHEVMDVEEALLSYIIKGIKNEFNDEYKKYFGKDVLDMDVKIPRIPLYEVYRILKEEKNYEVPRALKGDLDPDGEKLICQYVKEKYNSDFVFIVDFPAKARAFYSMKHEDNPELTKTYDLLFRGIEITSGAQREHRYEQLKQNIAEQGIDPESMHEYLEFFRYGAPTHGGFGLGLTRALVRLFELPSVKDVTFLFRGPNRLKP</sequence>
<dbReference type="NCBIfam" id="NF003483">
    <property type="entry name" value="PRK05159.1"/>
    <property type="match status" value="1"/>
</dbReference>
<dbReference type="SUPFAM" id="SSF55681">
    <property type="entry name" value="Class II aaRS and biotin synthetases"/>
    <property type="match status" value="1"/>
</dbReference>
<protein>
    <recommendedName>
        <fullName evidence="9">Aspartate--tRNA ligase</fullName>
        <ecNumber evidence="9">6.1.1.12</ecNumber>
    </recommendedName>
    <alternativeName>
        <fullName evidence="9">Aspartyl-tRNA synthetase</fullName>
        <shortName evidence="9">AspRS</shortName>
    </alternativeName>
</protein>
<evidence type="ECO:0000256" key="5">
    <source>
        <dbReference type="ARBA" id="ARBA00022741"/>
    </source>
</evidence>
<dbReference type="Pfam" id="PF01336">
    <property type="entry name" value="tRNA_anti-codon"/>
    <property type="match status" value="1"/>
</dbReference>
<evidence type="ECO:0000256" key="8">
    <source>
        <dbReference type="ARBA" id="ARBA00023146"/>
    </source>
</evidence>
<feature type="binding site" evidence="9">
    <location>
        <position position="358"/>
    </location>
    <ligand>
        <name>L-aspartate</name>
        <dbReference type="ChEBI" id="CHEBI:29991"/>
    </ligand>
</feature>
<dbReference type="Gene3D" id="3.30.930.10">
    <property type="entry name" value="Bira Bifunctional Protein, Domain 2"/>
    <property type="match status" value="1"/>
</dbReference>
<dbReference type="EMBL" id="DVHL01000043">
    <property type="protein sequence ID" value="HIR66254.1"/>
    <property type="molecule type" value="Genomic_DNA"/>
</dbReference>
<evidence type="ECO:0000256" key="7">
    <source>
        <dbReference type="ARBA" id="ARBA00022917"/>
    </source>
</evidence>
<dbReference type="EC" id="6.1.1.12" evidence="9"/>
<evidence type="ECO:0000313" key="12">
    <source>
        <dbReference type="Proteomes" id="UP000824200"/>
    </source>
</evidence>
<keyword evidence="4 9" id="KW-0436">Ligase</keyword>
<reference evidence="11" key="1">
    <citation type="submission" date="2020-10" db="EMBL/GenBank/DDBJ databases">
        <authorList>
            <person name="Gilroy R."/>
        </authorList>
    </citation>
    <scope>NUCLEOTIDE SEQUENCE</scope>
    <source>
        <strain evidence="11">CHK121-14286</strain>
    </source>
</reference>
<dbReference type="InterPro" id="IPR004365">
    <property type="entry name" value="NA-bd_OB_tRNA"/>
</dbReference>
<feature type="binding site" evidence="9">
    <location>
        <position position="159"/>
    </location>
    <ligand>
        <name>L-aspartate</name>
        <dbReference type="ChEBI" id="CHEBI:29991"/>
    </ligand>
</feature>
<keyword evidence="7 9" id="KW-0648">Protein biosynthesis</keyword>
<feature type="binding site" evidence="9">
    <location>
        <begin position="403"/>
        <end position="406"/>
    </location>
    <ligand>
        <name>ATP</name>
        <dbReference type="ChEBI" id="CHEBI:30616"/>
    </ligand>
</feature>
<dbReference type="InterPro" id="IPR045864">
    <property type="entry name" value="aa-tRNA-synth_II/BPL/LPL"/>
</dbReference>
<dbReference type="GO" id="GO:0004815">
    <property type="term" value="F:aspartate-tRNA ligase activity"/>
    <property type="evidence" value="ECO:0007669"/>
    <property type="project" value="UniProtKB-UniRule"/>
</dbReference>
<feature type="binding site" evidence="9">
    <location>
        <position position="355"/>
    </location>
    <ligand>
        <name>ATP</name>
        <dbReference type="ChEBI" id="CHEBI:30616"/>
    </ligand>
</feature>
<feature type="domain" description="Aminoacyl-transfer RNA synthetases class-II family profile" evidence="10">
    <location>
        <begin position="126"/>
        <end position="432"/>
    </location>
</feature>
<dbReference type="GO" id="GO:0006422">
    <property type="term" value="P:aspartyl-tRNA aminoacylation"/>
    <property type="evidence" value="ECO:0007669"/>
    <property type="project" value="UniProtKB-UniRule"/>
</dbReference>
<dbReference type="InterPro" id="IPR002312">
    <property type="entry name" value="Asp/Asn-tRNA-synth_IIb"/>
</dbReference>
<evidence type="ECO:0000256" key="6">
    <source>
        <dbReference type="ARBA" id="ARBA00022840"/>
    </source>
</evidence>
<evidence type="ECO:0000256" key="2">
    <source>
        <dbReference type="ARBA" id="ARBA00005312"/>
    </source>
</evidence>
<comment type="function">
    <text evidence="9">Catalyzes the attachment of L-aspartate to tRNA(Asp) in a two-step reaction: L-aspartate is first activated by ATP to form Asp-AMP and then transferred to the acceptor end of tRNA(Asp).</text>
</comment>
<dbReference type="InterPro" id="IPR006195">
    <property type="entry name" value="aa-tRNA-synth_II"/>
</dbReference>
<gene>
    <name evidence="9 11" type="primary">aspS</name>
    <name evidence="11" type="ORF">IAC95_05195</name>
</gene>
<comment type="subunit">
    <text evidence="9">Homodimer.</text>
</comment>
<evidence type="ECO:0000256" key="3">
    <source>
        <dbReference type="ARBA" id="ARBA00022490"/>
    </source>
</evidence>
<dbReference type="SUPFAM" id="SSF50249">
    <property type="entry name" value="Nucleic acid-binding proteins"/>
    <property type="match status" value="1"/>
</dbReference>
<keyword evidence="3 9" id="KW-0963">Cytoplasm</keyword>
<accession>A0A9D1E510</accession>
<keyword evidence="5 9" id="KW-0547">Nucleotide-binding</keyword>
<comment type="catalytic activity">
    <reaction evidence="9">
        <text>tRNA(Asp) + L-aspartate + ATP = L-aspartyl-tRNA(Asp) + AMP + diphosphate</text>
        <dbReference type="Rhea" id="RHEA:19649"/>
        <dbReference type="Rhea" id="RHEA-COMP:9660"/>
        <dbReference type="Rhea" id="RHEA-COMP:9678"/>
        <dbReference type="ChEBI" id="CHEBI:29991"/>
        <dbReference type="ChEBI" id="CHEBI:30616"/>
        <dbReference type="ChEBI" id="CHEBI:33019"/>
        <dbReference type="ChEBI" id="CHEBI:78442"/>
        <dbReference type="ChEBI" id="CHEBI:78516"/>
        <dbReference type="ChEBI" id="CHEBI:456215"/>
        <dbReference type="EC" id="6.1.1.12"/>
    </reaction>
</comment>
<dbReference type="InterPro" id="IPR012340">
    <property type="entry name" value="NA-bd_OB-fold"/>
</dbReference>
<dbReference type="InterPro" id="IPR004523">
    <property type="entry name" value="Asp-tRNA_synthase_2"/>
</dbReference>
<feature type="binding site" evidence="9">
    <location>
        <position position="204"/>
    </location>
    <ligand>
        <name>L-aspartate</name>
        <dbReference type="ChEBI" id="CHEBI:29991"/>
    </ligand>
</feature>
<evidence type="ECO:0000259" key="10">
    <source>
        <dbReference type="PROSITE" id="PS50862"/>
    </source>
</evidence>
<dbReference type="PROSITE" id="PS50862">
    <property type="entry name" value="AA_TRNA_LIGASE_II"/>
    <property type="match status" value="1"/>
</dbReference>
<feature type="region of interest" description="Aspartate" evidence="9">
    <location>
        <begin position="182"/>
        <end position="185"/>
    </location>
</feature>
<dbReference type="InterPro" id="IPR004364">
    <property type="entry name" value="Aa-tRNA-synt_II"/>
</dbReference>
<evidence type="ECO:0000256" key="9">
    <source>
        <dbReference type="HAMAP-Rule" id="MF_02075"/>
    </source>
</evidence>
<comment type="subcellular location">
    <subcellularLocation>
        <location evidence="1 9">Cytoplasm</location>
    </subcellularLocation>
</comment>
<organism evidence="11 12">
    <name type="scientific">Candidatus Fimimonas gallinarum</name>
    <dbReference type="NCBI Taxonomy" id="2840821"/>
    <lineage>
        <taxon>Bacteria</taxon>
        <taxon>Pseudomonadati</taxon>
        <taxon>Myxococcota</taxon>
        <taxon>Myxococcia</taxon>
        <taxon>Myxococcales</taxon>
        <taxon>Cystobacterineae</taxon>
        <taxon>Myxococcaceae</taxon>
        <taxon>Myxococcaceae incertae sedis</taxon>
        <taxon>Candidatus Fimimonas</taxon>
    </lineage>
</organism>
<dbReference type="AlphaFoldDB" id="A0A9D1E510"/>
<dbReference type="PANTHER" id="PTHR43450:SF1">
    <property type="entry name" value="ASPARTATE--TRNA LIGASE, CYTOPLASMIC"/>
    <property type="match status" value="1"/>
</dbReference>
<evidence type="ECO:0000313" key="11">
    <source>
        <dbReference type="EMBL" id="HIR66254.1"/>
    </source>
</evidence>
<dbReference type="Pfam" id="PF00152">
    <property type="entry name" value="tRNA-synt_2"/>
    <property type="match status" value="1"/>
</dbReference>
<dbReference type="HAMAP" id="MF_02075">
    <property type="entry name" value="Asp_tRNA_synth_type2"/>
    <property type="match status" value="1"/>
</dbReference>
<comment type="similarity">
    <text evidence="2 9">Belongs to the class-II aminoacyl-tRNA synthetase family. Type 2 subfamily.</text>
</comment>
<evidence type="ECO:0000256" key="4">
    <source>
        <dbReference type="ARBA" id="ARBA00022598"/>
    </source>
</evidence>
<dbReference type="Gene3D" id="2.40.50.140">
    <property type="entry name" value="Nucleic acid-binding proteins"/>
    <property type="match status" value="1"/>
</dbReference>